<evidence type="ECO:0000256" key="4">
    <source>
        <dbReference type="ARBA" id="ARBA00022777"/>
    </source>
</evidence>
<dbReference type="InterPro" id="IPR011611">
    <property type="entry name" value="PfkB_dom"/>
</dbReference>
<sequence length="326" mass="36156">MKPVVCFGEVLIDFLNIRKVEDSGTLLDEYRQFPGGAPANAAVAIARLGGFSFFAGQIGSDIFGDFLKRSLDQYRVNTRFLMQHSTAKTALAFVTLDDDGDRHFTFYREQTADVLMQPQQVSKDWFCDGGLFHFCSNSLTSTLITQTTSRTIELAKQANNLISFDVNLRENLWKNNHIDISLVNEFIFRSDVIKFAREEIEYLAQGQTVEAYIETCLQNTPWLIVITDGPKEIEYYFGEYKYSILPPKVDAIDTTAGGDAFSGGLLFGLSSLANPSEIIAKPDALAQLIKFSAVCGCLAVSRLGAFPALPVLSEVSTAWEAFNNTI</sequence>
<gene>
    <name evidence="7" type="ORF">FM038_008020</name>
</gene>
<proteinExistence type="inferred from homology"/>
<keyword evidence="8" id="KW-1185">Reference proteome</keyword>
<dbReference type="PROSITE" id="PS00584">
    <property type="entry name" value="PFKB_KINASES_2"/>
    <property type="match status" value="1"/>
</dbReference>
<evidence type="ECO:0000256" key="3">
    <source>
        <dbReference type="ARBA" id="ARBA00022741"/>
    </source>
</evidence>
<evidence type="ECO:0000313" key="7">
    <source>
        <dbReference type="EMBL" id="QPG57389.1"/>
    </source>
</evidence>
<keyword evidence="3" id="KW-0547">Nucleotide-binding</keyword>
<reference evidence="7" key="1">
    <citation type="submission" date="2021-07" db="EMBL/GenBank/DDBJ databases">
        <title>Shewanella sp. YLB-07 whole genome sequence.</title>
        <authorList>
            <person name="Yu L."/>
        </authorList>
    </citation>
    <scope>NUCLEOTIDE SEQUENCE</scope>
    <source>
        <strain evidence="7">YLB-08</strain>
    </source>
</reference>
<evidence type="ECO:0000256" key="5">
    <source>
        <dbReference type="ARBA" id="ARBA00022840"/>
    </source>
</evidence>
<protein>
    <submittedName>
        <fullName evidence="7">Carbohydrate kinase</fullName>
    </submittedName>
</protein>
<dbReference type="Gene3D" id="3.40.1190.20">
    <property type="match status" value="1"/>
</dbReference>
<name>A0ABX6V414_9GAMM</name>
<organism evidence="7 8">
    <name type="scientific">Shewanella eurypsychrophilus</name>
    <dbReference type="NCBI Taxonomy" id="2593656"/>
    <lineage>
        <taxon>Bacteria</taxon>
        <taxon>Pseudomonadati</taxon>
        <taxon>Pseudomonadota</taxon>
        <taxon>Gammaproteobacteria</taxon>
        <taxon>Alteromonadales</taxon>
        <taxon>Shewanellaceae</taxon>
        <taxon>Shewanella</taxon>
    </lineage>
</organism>
<keyword evidence="4 7" id="KW-0418">Kinase</keyword>
<dbReference type="Proteomes" id="UP000316416">
    <property type="component" value="Chromosome"/>
</dbReference>
<dbReference type="InterPro" id="IPR029056">
    <property type="entry name" value="Ribokinase-like"/>
</dbReference>
<comment type="similarity">
    <text evidence="1">Belongs to the carbohydrate kinase PfkB family.</text>
</comment>
<dbReference type="Pfam" id="PF00294">
    <property type="entry name" value="PfkB"/>
    <property type="match status" value="1"/>
</dbReference>
<dbReference type="GO" id="GO:0016301">
    <property type="term" value="F:kinase activity"/>
    <property type="evidence" value="ECO:0007669"/>
    <property type="project" value="UniProtKB-KW"/>
</dbReference>
<dbReference type="EMBL" id="CP045503">
    <property type="protein sequence ID" value="QPG57389.1"/>
    <property type="molecule type" value="Genomic_DNA"/>
</dbReference>
<dbReference type="PANTHER" id="PTHR43085">
    <property type="entry name" value="HEXOKINASE FAMILY MEMBER"/>
    <property type="match status" value="1"/>
</dbReference>
<dbReference type="PANTHER" id="PTHR43085:SF1">
    <property type="entry name" value="PSEUDOURIDINE KINASE-RELATED"/>
    <property type="match status" value="1"/>
</dbReference>
<evidence type="ECO:0000256" key="2">
    <source>
        <dbReference type="ARBA" id="ARBA00022679"/>
    </source>
</evidence>
<evidence type="ECO:0000313" key="8">
    <source>
        <dbReference type="Proteomes" id="UP000316416"/>
    </source>
</evidence>
<dbReference type="InterPro" id="IPR050306">
    <property type="entry name" value="PfkB_Carbo_kinase"/>
</dbReference>
<accession>A0ABX6V414</accession>
<keyword evidence="5" id="KW-0067">ATP-binding</keyword>
<evidence type="ECO:0000259" key="6">
    <source>
        <dbReference type="Pfam" id="PF00294"/>
    </source>
</evidence>
<dbReference type="CDD" id="cd01167">
    <property type="entry name" value="bac_FRK"/>
    <property type="match status" value="1"/>
</dbReference>
<dbReference type="InterPro" id="IPR002173">
    <property type="entry name" value="Carboh/pur_kinase_PfkB_CS"/>
</dbReference>
<dbReference type="SUPFAM" id="SSF53613">
    <property type="entry name" value="Ribokinase-like"/>
    <property type="match status" value="1"/>
</dbReference>
<dbReference type="RefSeq" id="WP_195873225.1">
    <property type="nucleotide sequence ID" value="NZ_CP045503.2"/>
</dbReference>
<evidence type="ECO:0000256" key="1">
    <source>
        <dbReference type="ARBA" id="ARBA00010688"/>
    </source>
</evidence>
<feature type="domain" description="Carbohydrate kinase PfkB" evidence="6">
    <location>
        <begin position="2"/>
        <end position="306"/>
    </location>
</feature>
<keyword evidence="2" id="KW-0808">Transferase</keyword>